<dbReference type="KEGG" id="ahel:Q31a_19100"/>
<name>A0A518G4S5_9BACT</name>
<dbReference type="RefSeq" id="WP_145076646.1">
    <property type="nucleotide sequence ID" value="NZ_CP036298.1"/>
</dbReference>
<reference evidence="2 3" key="1">
    <citation type="submission" date="2019-02" db="EMBL/GenBank/DDBJ databases">
        <title>Deep-cultivation of Planctomycetes and their phenomic and genomic characterization uncovers novel biology.</title>
        <authorList>
            <person name="Wiegand S."/>
            <person name="Jogler M."/>
            <person name="Boedeker C."/>
            <person name="Pinto D."/>
            <person name="Vollmers J."/>
            <person name="Rivas-Marin E."/>
            <person name="Kohn T."/>
            <person name="Peeters S.H."/>
            <person name="Heuer A."/>
            <person name="Rast P."/>
            <person name="Oberbeckmann S."/>
            <person name="Bunk B."/>
            <person name="Jeske O."/>
            <person name="Meyerdierks A."/>
            <person name="Storesund J.E."/>
            <person name="Kallscheuer N."/>
            <person name="Luecker S."/>
            <person name="Lage O.M."/>
            <person name="Pohl T."/>
            <person name="Merkel B.J."/>
            <person name="Hornburger P."/>
            <person name="Mueller R.-W."/>
            <person name="Bruemmer F."/>
            <person name="Labrenz M."/>
            <person name="Spormann A.M."/>
            <person name="Op den Camp H."/>
            <person name="Overmann J."/>
            <person name="Amann R."/>
            <person name="Jetten M.S.M."/>
            <person name="Mascher T."/>
            <person name="Medema M.H."/>
            <person name="Devos D.P."/>
            <person name="Kaster A.-K."/>
            <person name="Ovreas L."/>
            <person name="Rohde M."/>
            <person name="Galperin M.Y."/>
            <person name="Jogler C."/>
        </authorList>
    </citation>
    <scope>NUCLEOTIDE SEQUENCE [LARGE SCALE GENOMIC DNA]</scope>
    <source>
        <strain evidence="2 3">Q31a</strain>
    </source>
</reference>
<dbReference type="Proteomes" id="UP000318017">
    <property type="component" value="Chromosome"/>
</dbReference>
<dbReference type="AlphaFoldDB" id="A0A518G4S5"/>
<dbReference type="EMBL" id="CP036298">
    <property type="protein sequence ID" value="QDV23607.1"/>
    <property type="molecule type" value="Genomic_DNA"/>
</dbReference>
<feature type="chain" id="PRO_5022126199" evidence="1">
    <location>
        <begin position="29"/>
        <end position="437"/>
    </location>
</feature>
<evidence type="ECO:0000313" key="3">
    <source>
        <dbReference type="Proteomes" id="UP000318017"/>
    </source>
</evidence>
<organism evidence="2 3">
    <name type="scientific">Aureliella helgolandensis</name>
    <dbReference type="NCBI Taxonomy" id="2527968"/>
    <lineage>
        <taxon>Bacteria</taxon>
        <taxon>Pseudomonadati</taxon>
        <taxon>Planctomycetota</taxon>
        <taxon>Planctomycetia</taxon>
        <taxon>Pirellulales</taxon>
        <taxon>Pirellulaceae</taxon>
        <taxon>Aureliella</taxon>
    </lineage>
</organism>
<keyword evidence="3" id="KW-1185">Reference proteome</keyword>
<evidence type="ECO:0000313" key="2">
    <source>
        <dbReference type="EMBL" id="QDV23607.1"/>
    </source>
</evidence>
<protein>
    <submittedName>
        <fullName evidence="2">Uncharacterized protein</fullName>
    </submittedName>
</protein>
<feature type="signal peptide" evidence="1">
    <location>
        <begin position="1"/>
        <end position="28"/>
    </location>
</feature>
<keyword evidence="1" id="KW-0732">Signal</keyword>
<proteinExistence type="predicted"/>
<evidence type="ECO:0000256" key="1">
    <source>
        <dbReference type="SAM" id="SignalP"/>
    </source>
</evidence>
<sequence length="437" mass="47563" precursor="true">MNISLKNEGIAFALLVVFALSASSPTLAARRRGTSPPAQSVKFDAIALEPPVDGSGFHRSYNPQLNNQGKVSITYPGTSGAFERGIYDPTIDATKFLNLKDLIQGAPAGYELVATGKLSDAGFLNVSYVADPLISRYDPANDTIPGIVDTADYQFYELPDPRKLFPEIYPPEIGSQSLSYTLNNNNDAAIVIGCRKPEGGIRFDTWPVAFDSDTWTWQLTGAVVANMNNAALSDRQLNGDLLLVGRQYDETGYYAPTRINLSSPGVGEFQLGRDVHANSSTTYSYGIFSNHQNVNSFGDVVGTLYISKTLRRRRSSTTTNSYGVYVAADQLTNIETQFEPRGLNDNLDFIADSSTQGKNLLVDGATGRSVSIESLIDRSSTNAIDWSNAEFSLKDLNERNVLSPSEPTKDTPEIIGFVSYDDTNIAAQCILLVPKLQ</sequence>
<gene>
    <name evidence="2" type="ORF">Q31a_19100</name>
</gene>
<accession>A0A518G4S5</accession>